<proteinExistence type="inferred from homology"/>
<dbReference type="Gene3D" id="2.40.37.10">
    <property type="entry name" value="Lyase, Ornithine Decarboxylase, Chain A, domain 1"/>
    <property type="match status" value="1"/>
</dbReference>
<dbReference type="Proteomes" id="UP000515275">
    <property type="component" value="Chromosome"/>
</dbReference>
<evidence type="ECO:0000256" key="5">
    <source>
        <dbReference type="HAMAP-Rule" id="MF_01201"/>
    </source>
</evidence>
<dbReference type="InterPro" id="IPR029066">
    <property type="entry name" value="PLP-binding_barrel"/>
</dbReference>
<dbReference type="PRINTS" id="PR00992">
    <property type="entry name" value="ALARACEMASE"/>
</dbReference>
<sequence length="592" mass="63585">MSNHQPSISVTTDAPEESSACHKPQEHTLAEMVIDLDAIAHNTRTLKAMVSAAELMAVVKADAYNHGMRQVVETILSAGATQLGVATIDEAMRIRAAGFDAPVTAWMWFPGEELFGVFDHNITLGLPSLAHTEACLRAAEDWESSGGCVPSVTLMFDSGLSRSGVGPREWEETARLIAAAEREGKIRVTGLMTHLASADSDDAREVTDLQNRRFARAIELCRSLGMEVPINHIANTPATVSRPDLHHQMVRPGVGIYGVDPMETQGSVGLRTAMTLRARVLTTRVVPAGEGVSYGHLWRAQKDTRTAVVALGYADGLPRSMSGKFEVTIDGVAYPQIGRVCMDQIVISLDDSADPRAAEHTVQPGDWAVIFGEGGTSLDEFSAKAETIPYEILTMPRCRVARRFLPVRDAVKDGLTDSTDLPVDLATPGQTNAPTAESMRAIGRHIGEQVGAGTVISLTGPLGAGKTTLTQGLAEGLGVKGRVQSPTFTIVRSHKPGAPGQPGLLHMDAYRLLGEEVADTIEPGKHVDPHIVLDALESLDLDADVDAAVLVAEWGRGVVESLSDKVLDVEILRATGEDHPDDETRVIRWRWV</sequence>
<dbReference type="UniPathway" id="UPA00042">
    <property type="reaction ID" value="UER00497"/>
</dbReference>
<comment type="cofactor">
    <cofactor evidence="1 5 6">
        <name>pyridoxal 5'-phosphate</name>
        <dbReference type="ChEBI" id="CHEBI:597326"/>
    </cofactor>
</comment>
<dbReference type="SUPFAM" id="SSF50621">
    <property type="entry name" value="Alanine racemase C-terminal domain-like"/>
    <property type="match status" value="1"/>
</dbReference>
<dbReference type="GO" id="GO:0008784">
    <property type="term" value="F:alanine racemase activity"/>
    <property type="evidence" value="ECO:0007669"/>
    <property type="project" value="UniProtKB-UniRule"/>
</dbReference>
<dbReference type="InterPro" id="IPR011079">
    <property type="entry name" value="Ala_racemase_C"/>
</dbReference>
<feature type="binding site" evidence="5 7">
    <location>
        <position position="342"/>
    </location>
    <ligand>
        <name>substrate</name>
    </ligand>
</feature>
<dbReference type="Pfam" id="PF01168">
    <property type="entry name" value="Ala_racemase_N"/>
    <property type="match status" value="1"/>
</dbReference>
<dbReference type="Gene3D" id="3.40.50.300">
    <property type="entry name" value="P-loop containing nucleotide triphosphate hydrolases"/>
    <property type="match status" value="1"/>
</dbReference>
<evidence type="ECO:0000259" key="9">
    <source>
        <dbReference type="SMART" id="SM01005"/>
    </source>
</evidence>
<keyword evidence="11" id="KW-1185">Reference proteome</keyword>
<dbReference type="NCBIfam" id="TIGR00492">
    <property type="entry name" value="alr"/>
    <property type="match status" value="1"/>
</dbReference>
<dbReference type="Gene3D" id="3.20.20.10">
    <property type="entry name" value="Alanine racemase"/>
    <property type="match status" value="1"/>
</dbReference>
<dbReference type="SUPFAM" id="SSF51419">
    <property type="entry name" value="PLP-binding barrel"/>
    <property type="match status" value="1"/>
</dbReference>
<reference evidence="10 11" key="1">
    <citation type="submission" date="2019-12" db="EMBL/GenBank/DDBJ databases">
        <title>Corynebacterium sp. nov., isolated from feces of the Anser Albifrons in China.</title>
        <authorList>
            <person name="Liu Q."/>
        </authorList>
    </citation>
    <scope>NUCLEOTIDE SEQUENCE [LARGE SCALE GENOMIC DNA]</scope>
    <source>
        <strain evidence="10 11">23H37-10</strain>
    </source>
</reference>
<dbReference type="RefSeq" id="WP_246394755.1">
    <property type="nucleotide sequence ID" value="NZ_CP046883.1"/>
</dbReference>
<comment type="function">
    <text evidence="4">Required for the formation of a threonylcarbamoyl group on adenosine at position 37 (t(6)A37) in tRNAs that read codons beginning with adenine. Is involved in the transfer of the threonylcarbamoyl moiety of threonylcarbamoyl-AMP (TC-AMP) to the N6 group of A37, together with TsaD and TsaB. TsaE seems to play an indirect role in the t(6)A biosynthesis pathway, possibly in regulating the core enzymatic function of TsaD.</text>
</comment>
<feature type="active site" description="Proton acceptor; specific for D-alanine" evidence="5">
    <location>
        <position position="60"/>
    </location>
</feature>
<organism evidence="10 11">
    <name type="scientific">Corynebacterium anserum</name>
    <dbReference type="NCBI Taxonomy" id="2684406"/>
    <lineage>
        <taxon>Bacteria</taxon>
        <taxon>Bacillati</taxon>
        <taxon>Actinomycetota</taxon>
        <taxon>Actinomycetes</taxon>
        <taxon>Mycobacteriales</taxon>
        <taxon>Corynebacteriaceae</taxon>
        <taxon>Corynebacterium</taxon>
    </lineage>
</organism>
<dbReference type="GO" id="GO:0030170">
    <property type="term" value="F:pyridoxal phosphate binding"/>
    <property type="evidence" value="ECO:0007669"/>
    <property type="project" value="UniProtKB-UniRule"/>
</dbReference>
<feature type="compositionally biased region" description="Polar residues" evidence="8">
    <location>
        <begin position="1"/>
        <end position="12"/>
    </location>
</feature>
<evidence type="ECO:0000256" key="1">
    <source>
        <dbReference type="ARBA" id="ARBA00001933"/>
    </source>
</evidence>
<comment type="function">
    <text evidence="5">Catalyzes the interconversion of L-alanine and D-alanine. May also act on other amino acids.</text>
</comment>
<dbReference type="EC" id="5.1.1.1" evidence="5"/>
<dbReference type="GO" id="GO:0030632">
    <property type="term" value="P:D-alanine biosynthetic process"/>
    <property type="evidence" value="ECO:0007669"/>
    <property type="project" value="UniProtKB-UniRule"/>
</dbReference>
<dbReference type="HAMAP" id="MF_01201">
    <property type="entry name" value="Ala_racemase"/>
    <property type="match status" value="1"/>
</dbReference>
<dbReference type="NCBIfam" id="TIGR00150">
    <property type="entry name" value="T6A_YjeE"/>
    <property type="match status" value="1"/>
</dbReference>
<dbReference type="Pfam" id="PF00842">
    <property type="entry name" value="Ala_racemase_C"/>
    <property type="match status" value="1"/>
</dbReference>
<accession>A0A7G7YPX2</accession>
<dbReference type="SMART" id="SM01005">
    <property type="entry name" value="Ala_racemase_C"/>
    <property type="match status" value="1"/>
</dbReference>
<dbReference type="InterPro" id="IPR000821">
    <property type="entry name" value="Ala_racemase"/>
</dbReference>
<feature type="modified residue" description="N6-(pyridoxal phosphate)lysine" evidence="5 6">
    <location>
        <position position="60"/>
    </location>
</feature>
<protein>
    <recommendedName>
        <fullName evidence="5">Alanine racemase</fullName>
        <ecNumber evidence="5">5.1.1.1</ecNumber>
    </recommendedName>
</protein>
<dbReference type="PANTHER" id="PTHR30511">
    <property type="entry name" value="ALANINE RACEMASE"/>
    <property type="match status" value="1"/>
</dbReference>
<keyword evidence="3 5" id="KW-0413">Isomerase</keyword>
<dbReference type="GO" id="GO:0002949">
    <property type="term" value="P:tRNA threonylcarbamoyladenosine modification"/>
    <property type="evidence" value="ECO:0007669"/>
    <property type="project" value="InterPro"/>
</dbReference>
<evidence type="ECO:0000256" key="7">
    <source>
        <dbReference type="PIRSR" id="PIRSR600821-52"/>
    </source>
</evidence>
<feature type="domain" description="Alanine racemase C-terminal" evidence="9">
    <location>
        <begin position="273"/>
        <end position="405"/>
    </location>
</feature>
<dbReference type="EMBL" id="CP046883">
    <property type="protein sequence ID" value="QNH96542.1"/>
    <property type="molecule type" value="Genomic_DNA"/>
</dbReference>
<feature type="binding site" evidence="5 7">
    <location>
        <position position="162"/>
    </location>
    <ligand>
        <name>substrate</name>
    </ligand>
</feature>
<evidence type="ECO:0000313" key="11">
    <source>
        <dbReference type="Proteomes" id="UP000515275"/>
    </source>
</evidence>
<dbReference type="AlphaFoldDB" id="A0A7G7YPX2"/>
<name>A0A7G7YPX2_9CORY</name>
<gene>
    <name evidence="10" type="primary">alr</name>
    <name evidence="10" type="ORF">GP473_07620</name>
</gene>
<comment type="similarity">
    <text evidence="5">Belongs to the alanine racemase family.</text>
</comment>
<comment type="pathway">
    <text evidence="5">Amino-acid biosynthesis; D-alanine biosynthesis; D-alanine from L-alanine: step 1/1.</text>
</comment>
<evidence type="ECO:0000256" key="4">
    <source>
        <dbReference type="ARBA" id="ARBA00024908"/>
    </source>
</evidence>
<feature type="region of interest" description="Disordered" evidence="8">
    <location>
        <begin position="1"/>
        <end position="20"/>
    </location>
</feature>
<dbReference type="InterPro" id="IPR003442">
    <property type="entry name" value="T6A_TsaE"/>
</dbReference>
<dbReference type="InterPro" id="IPR001608">
    <property type="entry name" value="Ala_racemase_N"/>
</dbReference>
<dbReference type="SUPFAM" id="SSF52540">
    <property type="entry name" value="P-loop containing nucleoside triphosphate hydrolases"/>
    <property type="match status" value="1"/>
</dbReference>
<dbReference type="GO" id="GO:0009252">
    <property type="term" value="P:peptidoglycan biosynthetic process"/>
    <property type="evidence" value="ECO:0007669"/>
    <property type="project" value="TreeGrafter"/>
</dbReference>
<dbReference type="FunFam" id="3.20.20.10:FF:000002">
    <property type="entry name" value="Alanine racemase"/>
    <property type="match status" value="1"/>
</dbReference>
<keyword evidence="2 5" id="KW-0663">Pyridoxal phosphate</keyword>
<dbReference type="KEGG" id="cans:GP473_07620"/>
<feature type="active site" description="Proton acceptor; specific for L-alanine" evidence="5">
    <location>
        <position position="294"/>
    </location>
</feature>
<evidence type="ECO:0000256" key="6">
    <source>
        <dbReference type="PIRSR" id="PIRSR600821-50"/>
    </source>
</evidence>
<dbReference type="InterPro" id="IPR027417">
    <property type="entry name" value="P-loop_NTPase"/>
</dbReference>
<evidence type="ECO:0000256" key="2">
    <source>
        <dbReference type="ARBA" id="ARBA00022898"/>
    </source>
</evidence>
<dbReference type="GO" id="GO:0005829">
    <property type="term" value="C:cytosol"/>
    <property type="evidence" value="ECO:0007669"/>
    <property type="project" value="TreeGrafter"/>
</dbReference>
<evidence type="ECO:0000313" key="10">
    <source>
        <dbReference type="EMBL" id="QNH96542.1"/>
    </source>
</evidence>
<dbReference type="InterPro" id="IPR009006">
    <property type="entry name" value="Ala_racemase/Decarboxylase_C"/>
</dbReference>
<dbReference type="PANTHER" id="PTHR30511:SF0">
    <property type="entry name" value="ALANINE RACEMASE, CATABOLIC-RELATED"/>
    <property type="match status" value="1"/>
</dbReference>
<comment type="catalytic activity">
    <reaction evidence="5">
        <text>L-alanine = D-alanine</text>
        <dbReference type="Rhea" id="RHEA:20249"/>
        <dbReference type="ChEBI" id="CHEBI:57416"/>
        <dbReference type="ChEBI" id="CHEBI:57972"/>
        <dbReference type="EC" id="5.1.1.1"/>
    </reaction>
</comment>
<dbReference type="CDD" id="cd00430">
    <property type="entry name" value="PLPDE_III_AR"/>
    <property type="match status" value="1"/>
</dbReference>
<evidence type="ECO:0000256" key="3">
    <source>
        <dbReference type="ARBA" id="ARBA00023235"/>
    </source>
</evidence>
<dbReference type="Pfam" id="PF02367">
    <property type="entry name" value="TsaE"/>
    <property type="match status" value="1"/>
</dbReference>
<evidence type="ECO:0000256" key="8">
    <source>
        <dbReference type="SAM" id="MobiDB-lite"/>
    </source>
</evidence>